<reference evidence="12" key="1">
    <citation type="submission" date="2017-07" db="EMBL/GenBank/DDBJ databases">
        <title>Taro Niue Genome Assembly and Annotation.</title>
        <authorList>
            <person name="Atibalentja N."/>
            <person name="Keating K."/>
            <person name="Fields C.J."/>
        </authorList>
    </citation>
    <scope>NUCLEOTIDE SEQUENCE</scope>
    <source>
        <strain evidence="12">Niue_2</strain>
        <tissue evidence="12">Leaf</tissue>
    </source>
</reference>
<dbReference type="UniPathway" id="UPA00143"/>
<proteinExistence type="inferred from homology"/>
<name>A0A843VXM8_COLES</name>
<dbReference type="SMART" id="SM00184">
    <property type="entry name" value="RING"/>
    <property type="match status" value="1"/>
</dbReference>
<keyword evidence="13" id="KW-1185">Reference proteome</keyword>
<comment type="subcellular location">
    <subcellularLocation>
        <location evidence="1">Membrane</location>
        <topology evidence="1">Single-pass membrane protein</topology>
    </subcellularLocation>
</comment>
<feature type="domain" description="RING-type" evidence="11">
    <location>
        <begin position="104"/>
        <end position="146"/>
    </location>
</feature>
<dbReference type="CDD" id="cd16461">
    <property type="entry name" value="RING-H2_EL5-like"/>
    <property type="match status" value="1"/>
</dbReference>
<keyword evidence="7 10" id="KW-0472">Membrane</keyword>
<dbReference type="AlphaFoldDB" id="A0A843VXM8"/>
<evidence type="ECO:0000256" key="8">
    <source>
        <dbReference type="ARBA" id="ARBA00024209"/>
    </source>
</evidence>
<dbReference type="InterPro" id="IPR044602">
    <property type="entry name" value="ATL10/ATL72-79-like"/>
</dbReference>
<dbReference type="EMBL" id="NMUH01002710">
    <property type="protein sequence ID" value="MQM01619.1"/>
    <property type="molecule type" value="Genomic_DNA"/>
</dbReference>
<evidence type="ECO:0000313" key="13">
    <source>
        <dbReference type="Proteomes" id="UP000652761"/>
    </source>
</evidence>
<keyword evidence="2" id="KW-0808">Transferase</keyword>
<evidence type="ECO:0000256" key="10">
    <source>
        <dbReference type="SAM" id="Phobius"/>
    </source>
</evidence>
<dbReference type="PANTHER" id="PTHR46905:SF21">
    <property type="entry name" value="RING-TYPE E3 UBIQUITIN TRANSFERASE"/>
    <property type="match status" value="1"/>
</dbReference>
<evidence type="ECO:0000256" key="9">
    <source>
        <dbReference type="PROSITE-ProRule" id="PRU00175"/>
    </source>
</evidence>
<evidence type="ECO:0000256" key="6">
    <source>
        <dbReference type="ARBA" id="ARBA00022989"/>
    </source>
</evidence>
<gene>
    <name evidence="12" type="ORF">Taro_034380</name>
</gene>
<dbReference type="Gene3D" id="3.30.40.10">
    <property type="entry name" value="Zinc/RING finger domain, C3HC4 (zinc finger)"/>
    <property type="match status" value="1"/>
</dbReference>
<dbReference type="PANTHER" id="PTHR46905">
    <property type="entry name" value="RING-H2 FINGER PROTEIN ATL78"/>
    <property type="match status" value="1"/>
</dbReference>
<accession>A0A843VXM8</accession>
<dbReference type="SMR" id="A0A843VXM8"/>
<dbReference type="GO" id="GO:0016740">
    <property type="term" value="F:transferase activity"/>
    <property type="evidence" value="ECO:0007669"/>
    <property type="project" value="UniProtKB-KW"/>
</dbReference>
<evidence type="ECO:0000256" key="4">
    <source>
        <dbReference type="ARBA" id="ARBA00022723"/>
    </source>
</evidence>
<comment type="similarity">
    <text evidence="8">Belongs to the RING-type zinc finger family. ATL subfamily.</text>
</comment>
<evidence type="ECO:0000313" key="12">
    <source>
        <dbReference type="EMBL" id="MQM01619.1"/>
    </source>
</evidence>
<comment type="caution">
    <text evidence="12">The sequence shown here is derived from an EMBL/GenBank/DDBJ whole genome shotgun (WGS) entry which is preliminary data.</text>
</comment>
<dbReference type="InterPro" id="IPR001841">
    <property type="entry name" value="Znf_RING"/>
</dbReference>
<dbReference type="PROSITE" id="PS50089">
    <property type="entry name" value="ZF_RING_2"/>
    <property type="match status" value="1"/>
</dbReference>
<keyword evidence="5" id="KW-0862">Zinc</keyword>
<keyword evidence="3 10" id="KW-0812">Transmembrane</keyword>
<dbReference type="OrthoDB" id="8062037at2759"/>
<protein>
    <recommendedName>
        <fullName evidence="11">RING-type domain-containing protein</fullName>
    </recommendedName>
</protein>
<dbReference type="SUPFAM" id="SSF57850">
    <property type="entry name" value="RING/U-box"/>
    <property type="match status" value="1"/>
</dbReference>
<evidence type="ECO:0000259" key="11">
    <source>
        <dbReference type="PROSITE" id="PS50089"/>
    </source>
</evidence>
<dbReference type="Proteomes" id="UP000652761">
    <property type="component" value="Unassembled WGS sequence"/>
</dbReference>
<feature type="transmembrane region" description="Helical" evidence="10">
    <location>
        <begin position="30"/>
        <end position="50"/>
    </location>
</feature>
<keyword evidence="9" id="KW-0863">Zinc-finger</keyword>
<sequence length="160" mass="17175">MASPDSSHPFRWHYGEMDDGNFQINGRSSILLVVVVFALIILFTVICLYAKWACRYRRLAAALGERSASAAQGHGTGVVAGLDRGAINSLPIRIMGSPANEEPCSICLCNLAKGEKVKVLPVCNHGFHPKCIDKWLKSQASCPICRASLAAEPAQPAALV</sequence>
<evidence type="ECO:0000256" key="2">
    <source>
        <dbReference type="ARBA" id="ARBA00022679"/>
    </source>
</evidence>
<dbReference type="GO" id="GO:0016020">
    <property type="term" value="C:membrane"/>
    <property type="evidence" value="ECO:0007669"/>
    <property type="project" value="UniProtKB-SubCell"/>
</dbReference>
<evidence type="ECO:0000256" key="7">
    <source>
        <dbReference type="ARBA" id="ARBA00023136"/>
    </source>
</evidence>
<keyword evidence="6 10" id="KW-1133">Transmembrane helix</keyword>
<organism evidence="12 13">
    <name type="scientific">Colocasia esculenta</name>
    <name type="common">Wild taro</name>
    <name type="synonym">Arum esculentum</name>
    <dbReference type="NCBI Taxonomy" id="4460"/>
    <lineage>
        <taxon>Eukaryota</taxon>
        <taxon>Viridiplantae</taxon>
        <taxon>Streptophyta</taxon>
        <taxon>Embryophyta</taxon>
        <taxon>Tracheophyta</taxon>
        <taxon>Spermatophyta</taxon>
        <taxon>Magnoliopsida</taxon>
        <taxon>Liliopsida</taxon>
        <taxon>Araceae</taxon>
        <taxon>Aroideae</taxon>
        <taxon>Colocasieae</taxon>
        <taxon>Colocasia</taxon>
    </lineage>
</organism>
<dbReference type="Pfam" id="PF13639">
    <property type="entry name" value="zf-RING_2"/>
    <property type="match status" value="1"/>
</dbReference>
<dbReference type="GO" id="GO:0016567">
    <property type="term" value="P:protein ubiquitination"/>
    <property type="evidence" value="ECO:0007669"/>
    <property type="project" value="UniProtKB-UniPathway"/>
</dbReference>
<evidence type="ECO:0000256" key="1">
    <source>
        <dbReference type="ARBA" id="ARBA00004167"/>
    </source>
</evidence>
<dbReference type="InterPro" id="IPR013083">
    <property type="entry name" value="Znf_RING/FYVE/PHD"/>
</dbReference>
<dbReference type="GO" id="GO:0008270">
    <property type="term" value="F:zinc ion binding"/>
    <property type="evidence" value="ECO:0007669"/>
    <property type="project" value="UniProtKB-KW"/>
</dbReference>
<keyword evidence="4" id="KW-0479">Metal-binding</keyword>
<evidence type="ECO:0000256" key="3">
    <source>
        <dbReference type="ARBA" id="ARBA00022692"/>
    </source>
</evidence>
<evidence type="ECO:0000256" key="5">
    <source>
        <dbReference type="ARBA" id="ARBA00022833"/>
    </source>
</evidence>